<dbReference type="Proteomes" id="UP000692954">
    <property type="component" value="Unassembled WGS sequence"/>
</dbReference>
<protein>
    <submittedName>
        <fullName evidence="1">Uncharacterized protein</fullName>
    </submittedName>
</protein>
<organism evidence="1 2">
    <name type="scientific">Paramecium sonneborni</name>
    <dbReference type="NCBI Taxonomy" id="65129"/>
    <lineage>
        <taxon>Eukaryota</taxon>
        <taxon>Sar</taxon>
        <taxon>Alveolata</taxon>
        <taxon>Ciliophora</taxon>
        <taxon>Intramacronucleata</taxon>
        <taxon>Oligohymenophorea</taxon>
        <taxon>Peniculida</taxon>
        <taxon>Parameciidae</taxon>
        <taxon>Paramecium</taxon>
    </lineage>
</organism>
<sequence>MINVFKELQKQIILNSESSITVKTLYTILCYFNEEKLKKFQNGITINGIFPHNLCPQNCKSNCNYLHKDWEKKKSLQEKAKDCSIIEFITPEEIFSKDIYDCGKCSHLLNDYCNLLIQGLCRNKKFFKIIKIRKYSQQNELNKFFKILYRILKKFIQFLLLKKEKSKFKLQLMKCNYFAHNQNFFIIKRDIVFIMDLTNL</sequence>
<reference evidence="1" key="1">
    <citation type="submission" date="2021-01" db="EMBL/GenBank/DDBJ databases">
        <authorList>
            <consortium name="Genoscope - CEA"/>
            <person name="William W."/>
        </authorList>
    </citation>
    <scope>NUCLEOTIDE SEQUENCE</scope>
</reference>
<accession>A0A8S1R441</accession>
<dbReference type="AlphaFoldDB" id="A0A8S1R441"/>
<proteinExistence type="predicted"/>
<evidence type="ECO:0000313" key="1">
    <source>
        <dbReference type="EMBL" id="CAD8122836.1"/>
    </source>
</evidence>
<evidence type="ECO:0000313" key="2">
    <source>
        <dbReference type="Proteomes" id="UP000692954"/>
    </source>
</evidence>
<comment type="caution">
    <text evidence="1">The sequence shown here is derived from an EMBL/GenBank/DDBJ whole genome shotgun (WGS) entry which is preliminary data.</text>
</comment>
<keyword evidence="2" id="KW-1185">Reference proteome</keyword>
<name>A0A8S1R441_9CILI</name>
<dbReference type="EMBL" id="CAJJDN010000140">
    <property type="protein sequence ID" value="CAD8122836.1"/>
    <property type="molecule type" value="Genomic_DNA"/>
</dbReference>
<gene>
    <name evidence="1" type="ORF">PSON_ATCC_30995.1.T1400175</name>
</gene>